<dbReference type="Gene3D" id="2.60.120.10">
    <property type="entry name" value="Jelly Rolls"/>
    <property type="match status" value="1"/>
</dbReference>
<evidence type="ECO:0000256" key="1">
    <source>
        <dbReference type="ARBA" id="ARBA00006622"/>
    </source>
</evidence>
<name>A0A9W7GMX1_9STRA</name>
<evidence type="ECO:0000256" key="8">
    <source>
        <dbReference type="PIRSR" id="PIRSR610300-51"/>
    </source>
</evidence>
<keyword evidence="6 8" id="KW-0408">Iron</keyword>
<dbReference type="AlphaFoldDB" id="A0A9W7GMX1"/>
<evidence type="ECO:0000313" key="10">
    <source>
        <dbReference type="Proteomes" id="UP001165065"/>
    </source>
</evidence>
<dbReference type="InterPro" id="IPR011051">
    <property type="entry name" value="RmlC_Cupin_sf"/>
</dbReference>
<comment type="caution">
    <text evidence="9">The sequence shown here is derived from an EMBL/GenBank/DDBJ whole genome shotgun (WGS) entry which is preliminary data.</text>
</comment>
<feature type="binding site" evidence="8">
    <location>
        <position position="222"/>
    </location>
    <ligand>
        <name>Fe cation</name>
        <dbReference type="ChEBI" id="CHEBI:24875"/>
        <note>catalytic</note>
    </ligand>
</feature>
<evidence type="ECO:0000256" key="4">
    <source>
        <dbReference type="ARBA" id="ARBA00022964"/>
    </source>
</evidence>
<dbReference type="Pfam" id="PF05995">
    <property type="entry name" value="CDO_I"/>
    <property type="match status" value="1"/>
</dbReference>
<comment type="similarity">
    <text evidence="1">Belongs to the cysteine dioxygenase family.</text>
</comment>
<sequence length="364" mass="40538">MEDMAPGSKHALELVKENVPTDYASHLRPKKKARHLCSLGTGEVIHVLSYNALADRVDEFEFVIQGLARSLYSMTSAVSDVRVCHPKVGEVVFIVTFVSKAALDKFKLGPQVEFEKTLEGLACNGANFEASGTMMPAAHTLTSLLEYLKKNVKGDDHNAHDVREVSKEIERWFPRPGEYDKYITLDPNDPKKYTRNLIHGDENMDVILMCWPPGCKSTIHDHDTSSCWVTVVEGSVHEVQYQLPQLDRKFLEAEQKDPATAIGHCGKLKLVNVAELDTGGVTGTYANNDIGIHRVENRTSTLACTLHVYAPPLKKMKIFSEEGTVHVHVASSSKGCEEGGCDDEMCRKPWEKGIFDVEAWNKQV</sequence>
<dbReference type="EMBL" id="BRYA01000413">
    <property type="protein sequence ID" value="GMI48622.1"/>
    <property type="molecule type" value="Genomic_DNA"/>
</dbReference>
<gene>
    <name evidence="9" type="ORF">TrCOL_g7747</name>
</gene>
<reference evidence="10" key="1">
    <citation type="journal article" date="2023" name="Commun. Biol.">
        <title>Genome analysis of Parmales, the sister group of diatoms, reveals the evolutionary specialization of diatoms from phago-mixotrophs to photoautotrophs.</title>
        <authorList>
            <person name="Ban H."/>
            <person name="Sato S."/>
            <person name="Yoshikawa S."/>
            <person name="Yamada K."/>
            <person name="Nakamura Y."/>
            <person name="Ichinomiya M."/>
            <person name="Sato N."/>
            <person name="Blanc-Mathieu R."/>
            <person name="Endo H."/>
            <person name="Kuwata A."/>
            <person name="Ogata H."/>
        </authorList>
    </citation>
    <scope>NUCLEOTIDE SEQUENCE [LARGE SCALE GENOMIC DNA]</scope>
</reference>
<accession>A0A9W7GMX1</accession>
<organism evidence="9 10">
    <name type="scientific">Triparma columacea</name>
    <dbReference type="NCBI Taxonomy" id="722753"/>
    <lineage>
        <taxon>Eukaryota</taxon>
        <taxon>Sar</taxon>
        <taxon>Stramenopiles</taxon>
        <taxon>Ochrophyta</taxon>
        <taxon>Bolidophyceae</taxon>
        <taxon>Parmales</taxon>
        <taxon>Triparmaceae</taxon>
        <taxon>Triparma</taxon>
    </lineage>
</organism>
<protein>
    <recommendedName>
        <fullName evidence="2">cysteine dioxygenase</fullName>
        <ecNumber evidence="2">1.13.11.20</ecNumber>
    </recommendedName>
</protein>
<feature type="binding site" evidence="8">
    <location>
        <position position="293"/>
    </location>
    <ligand>
        <name>Fe cation</name>
        <dbReference type="ChEBI" id="CHEBI:24875"/>
        <note>catalytic</note>
    </ligand>
</feature>
<dbReference type="SUPFAM" id="SSF51182">
    <property type="entry name" value="RmlC-like cupins"/>
    <property type="match status" value="1"/>
</dbReference>
<keyword evidence="3 8" id="KW-0479">Metal-binding</keyword>
<evidence type="ECO:0000256" key="7">
    <source>
        <dbReference type="PIRSR" id="PIRSR610300-50"/>
    </source>
</evidence>
<keyword evidence="10" id="KW-1185">Reference proteome</keyword>
<dbReference type="Proteomes" id="UP001165065">
    <property type="component" value="Unassembled WGS sequence"/>
</dbReference>
<dbReference type="CDD" id="cd10548">
    <property type="entry name" value="cupin_CDO"/>
    <property type="match status" value="1"/>
</dbReference>
<proteinExistence type="inferred from homology"/>
<dbReference type="GO" id="GO:0008198">
    <property type="term" value="F:ferrous iron binding"/>
    <property type="evidence" value="ECO:0007669"/>
    <property type="project" value="TreeGrafter"/>
</dbReference>
<keyword evidence="4" id="KW-0223">Dioxygenase</keyword>
<keyword evidence="7" id="KW-0883">Thioether bond</keyword>
<dbReference type="EC" id="1.13.11.20" evidence="2"/>
<keyword evidence="5" id="KW-0560">Oxidoreductase</keyword>
<evidence type="ECO:0000256" key="3">
    <source>
        <dbReference type="ARBA" id="ARBA00022723"/>
    </source>
</evidence>
<dbReference type="PANTHER" id="PTHR12918:SF1">
    <property type="entry name" value="CYSTEINE DIOXYGENASE TYPE 1"/>
    <property type="match status" value="1"/>
</dbReference>
<evidence type="ECO:0000256" key="6">
    <source>
        <dbReference type="ARBA" id="ARBA00023004"/>
    </source>
</evidence>
<dbReference type="InterPro" id="IPR010300">
    <property type="entry name" value="CDO_1"/>
</dbReference>
<evidence type="ECO:0000256" key="2">
    <source>
        <dbReference type="ARBA" id="ARBA00013133"/>
    </source>
</evidence>
<feature type="binding site" evidence="8">
    <location>
        <position position="220"/>
    </location>
    <ligand>
        <name>Fe cation</name>
        <dbReference type="ChEBI" id="CHEBI:24875"/>
        <note>catalytic</note>
    </ligand>
</feature>
<dbReference type="InterPro" id="IPR014710">
    <property type="entry name" value="RmlC-like_jellyroll"/>
</dbReference>
<evidence type="ECO:0000256" key="5">
    <source>
        <dbReference type="ARBA" id="ARBA00023002"/>
    </source>
</evidence>
<dbReference type="PANTHER" id="PTHR12918">
    <property type="entry name" value="CYSTEINE DIOXYGENASE"/>
    <property type="match status" value="1"/>
</dbReference>
<evidence type="ECO:0000313" key="9">
    <source>
        <dbReference type="EMBL" id="GMI48622.1"/>
    </source>
</evidence>
<dbReference type="GO" id="GO:0017172">
    <property type="term" value="F:cysteine dioxygenase activity"/>
    <property type="evidence" value="ECO:0007669"/>
    <property type="project" value="UniProtKB-EC"/>
</dbReference>
<feature type="cross-link" description="3'-(S-cysteinyl)-tyrosine (Cys-Tyr)" evidence="7">
    <location>
        <begin position="227"/>
        <end position="309"/>
    </location>
</feature>
<dbReference type="OrthoDB" id="543511at2759"/>